<name>A0ABY8QYR8_9MICO</name>
<dbReference type="EMBL" id="CP090958">
    <property type="protein sequence ID" value="WGW13514.1"/>
    <property type="molecule type" value="Genomic_DNA"/>
</dbReference>
<organism evidence="5 6">
    <name type="scientific">Saxibacter everestensis</name>
    <dbReference type="NCBI Taxonomy" id="2909229"/>
    <lineage>
        <taxon>Bacteria</taxon>
        <taxon>Bacillati</taxon>
        <taxon>Actinomycetota</taxon>
        <taxon>Actinomycetes</taxon>
        <taxon>Micrococcales</taxon>
        <taxon>Brevibacteriaceae</taxon>
        <taxon>Saxibacter</taxon>
    </lineage>
</organism>
<evidence type="ECO:0000313" key="5">
    <source>
        <dbReference type="EMBL" id="WGW13514.1"/>
    </source>
</evidence>
<dbReference type="RefSeq" id="WP_349640336.1">
    <property type="nucleotide sequence ID" value="NZ_CP090958.1"/>
</dbReference>
<dbReference type="Pfam" id="PF01553">
    <property type="entry name" value="Acyltransferase"/>
    <property type="match status" value="1"/>
</dbReference>
<proteinExistence type="predicted"/>
<dbReference type="InterPro" id="IPR002123">
    <property type="entry name" value="Plipid/glycerol_acylTrfase"/>
</dbReference>
<keyword evidence="2 5" id="KW-0012">Acyltransferase</keyword>
<dbReference type="PANTHER" id="PTHR10434:SF11">
    <property type="entry name" value="1-ACYL-SN-GLYCEROL-3-PHOSPHATE ACYLTRANSFERASE"/>
    <property type="match status" value="1"/>
</dbReference>
<dbReference type="GO" id="GO:0016746">
    <property type="term" value="F:acyltransferase activity"/>
    <property type="evidence" value="ECO:0007669"/>
    <property type="project" value="UniProtKB-KW"/>
</dbReference>
<dbReference type="Proteomes" id="UP001209083">
    <property type="component" value="Chromosome"/>
</dbReference>
<evidence type="ECO:0000259" key="4">
    <source>
        <dbReference type="SMART" id="SM00563"/>
    </source>
</evidence>
<dbReference type="PANTHER" id="PTHR10434">
    <property type="entry name" value="1-ACYL-SN-GLYCEROL-3-PHOSPHATE ACYLTRANSFERASE"/>
    <property type="match status" value="1"/>
</dbReference>
<accession>A0ABY8QYR8</accession>
<dbReference type="CDD" id="cd07989">
    <property type="entry name" value="LPLAT_AGPAT-like"/>
    <property type="match status" value="1"/>
</dbReference>
<dbReference type="SMART" id="SM00563">
    <property type="entry name" value="PlsC"/>
    <property type="match status" value="1"/>
</dbReference>
<keyword evidence="1" id="KW-0808">Transferase</keyword>
<feature type="domain" description="Phospholipid/glycerol acyltransferase" evidence="4">
    <location>
        <begin position="35"/>
        <end position="154"/>
    </location>
</feature>
<protein>
    <submittedName>
        <fullName evidence="5">Lysophospholipid acyltransferase family protein</fullName>
    </submittedName>
</protein>
<feature type="compositionally biased region" description="Low complexity" evidence="3">
    <location>
        <begin position="236"/>
        <end position="248"/>
    </location>
</feature>
<evidence type="ECO:0000256" key="2">
    <source>
        <dbReference type="ARBA" id="ARBA00023315"/>
    </source>
</evidence>
<evidence type="ECO:0000256" key="3">
    <source>
        <dbReference type="SAM" id="MobiDB-lite"/>
    </source>
</evidence>
<evidence type="ECO:0000313" key="6">
    <source>
        <dbReference type="Proteomes" id="UP001209083"/>
    </source>
</evidence>
<evidence type="ECO:0000256" key="1">
    <source>
        <dbReference type="ARBA" id="ARBA00022679"/>
    </source>
</evidence>
<sequence length="293" mass="31673">MFYWMMKRIFVGPLLRIVFRPWVRGLENIPEEGGAIVAGNHLSFSDSIFLPLVVPRPVVYLAKKDYFTGRGVKGSFTRWFFKLTNQLPMDRSGGKASADGLGSGLGVLNEGTLLGIYPEGTRSPDGRLYRGRTGVARLVLEAKVPIIPVAMIGTDIIQPEGRVIPKVRRVGVVIGKPMDFSRYEGMEADRFVLRAITDELMYELMRLSGQEYVDMYASTAKQRIIAGKKAAIAKKQAAGPEAPGGRPAPTDKAAGGIPASDGVIGGKDPDRSGRTADSEDDGDGQEDKGSDVA</sequence>
<reference evidence="5 6" key="1">
    <citation type="submission" date="2023-05" db="EMBL/GenBank/DDBJ databases">
        <title>Lithophilousrod everest ZFBP1038 complete genpme.</title>
        <authorList>
            <person name="Tian M."/>
        </authorList>
    </citation>
    <scope>NUCLEOTIDE SEQUENCE [LARGE SCALE GENOMIC DNA]</scope>
    <source>
        <strain evidence="5 6">ZFBP1038</strain>
    </source>
</reference>
<gene>
    <name evidence="5" type="ORF">LWF01_07095</name>
</gene>
<keyword evidence="6" id="KW-1185">Reference proteome</keyword>
<dbReference type="SUPFAM" id="SSF69593">
    <property type="entry name" value="Glycerol-3-phosphate (1)-acyltransferase"/>
    <property type="match status" value="1"/>
</dbReference>
<feature type="region of interest" description="Disordered" evidence="3">
    <location>
        <begin position="236"/>
        <end position="293"/>
    </location>
</feature>
<feature type="compositionally biased region" description="Basic and acidic residues" evidence="3">
    <location>
        <begin position="267"/>
        <end position="277"/>
    </location>
</feature>